<feature type="compositionally biased region" description="Basic and acidic residues" evidence="14">
    <location>
        <begin position="175"/>
        <end position="184"/>
    </location>
</feature>
<keyword evidence="4" id="KW-0479">Metal-binding</keyword>
<dbReference type="Gene3D" id="3.30.70.330">
    <property type="match status" value="1"/>
</dbReference>
<comment type="subcellular location">
    <subcellularLocation>
        <location evidence="1">Nucleus</location>
    </subcellularLocation>
</comment>
<feature type="domain" description="CCHC-type" evidence="16">
    <location>
        <begin position="106"/>
        <end position="121"/>
    </location>
</feature>
<dbReference type="GO" id="GO:0008270">
    <property type="term" value="F:zinc ion binding"/>
    <property type="evidence" value="ECO:0007669"/>
    <property type="project" value="UniProtKB-KW"/>
</dbReference>
<dbReference type="InterPro" id="IPR044598">
    <property type="entry name" value="ZCRB1"/>
</dbReference>
<keyword evidence="6 12" id="KW-0863">Zinc-finger</keyword>
<evidence type="ECO:0000256" key="12">
    <source>
        <dbReference type="PROSITE-ProRule" id="PRU00047"/>
    </source>
</evidence>
<dbReference type="SMART" id="SM00360">
    <property type="entry name" value="RRM"/>
    <property type="match status" value="1"/>
</dbReference>
<dbReference type="SUPFAM" id="SSF54928">
    <property type="entry name" value="RNA-binding domain, RBD"/>
    <property type="match status" value="1"/>
</dbReference>
<keyword evidence="3" id="KW-0507">mRNA processing</keyword>
<evidence type="ECO:0000259" key="15">
    <source>
        <dbReference type="PROSITE" id="PS50102"/>
    </source>
</evidence>
<dbReference type="EMBL" id="JAODUO010000684">
    <property type="protein sequence ID" value="KAK2176091.1"/>
    <property type="molecule type" value="Genomic_DNA"/>
</dbReference>
<evidence type="ECO:0000256" key="4">
    <source>
        <dbReference type="ARBA" id="ARBA00022723"/>
    </source>
</evidence>
<gene>
    <name evidence="17" type="ORF">NP493_684g00010</name>
</gene>
<keyword evidence="5" id="KW-0747">Spliceosome</keyword>
<dbReference type="InterPro" id="IPR035979">
    <property type="entry name" value="RBD_domain_sf"/>
</dbReference>
<evidence type="ECO:0000313" key="18">
    <source>
        <dbReference type="Proteomes" id="UP001209878"/>
    </source>
</evidence>
<protein>
    <recommendedName>
        <fullName evidence="2">Zinc finger CCHC-type and RNA-binding motif-containing protein 1</fullName>
    </recommendedName>
    <alternativeName>
        <fullName evidence="11">U11/U12 small nuclear ribonucleoprotein 31 kDa protein</fullName>
    </alternativeName>
</protein>
<dbReference type="Pfam" id="PF00098">
    <property type="entry name" value="zf-CCHC"/>
    <property type="match status" value="1"/>
</dbReference>
<dbReference type="FunFam" id="3.30.70.330:FF:000233">
    <property type="entry name" value="Zinc finger CCHC-type and RNA-binding motif-containing protein 1"/>
    <property type="match status" value="1"/>
</dbReference>
<dbReference type="GO" id="GO:0003723">
    <property type="term" value="F:RNA binding"/>
    <property type="evidence" value="ECO:0007669"/>
    <property type="project" value="UniProtKB-UniRule"/>
</dbReference>
<proteinExistence type="predicted"/>
<keyword evidence="9" id="KW-0508">mRNA splicing</keyword>
<name>A0AAD9KRC2_RIDPI</name>
<evidence type="ECO:0000256" key="11">
    <source>
        <dbReference type="ARBA" id="ARBA00032031"/>
    </source>
</evidence>
<dbReference type="InterPro" id="IPR034219">
    <property type="entry name" value="ZCRB1_RRM"/>
</dbReference>
<dbReference type="InterPro" id="IPR001878">
    <property type="entry name" value="Znf_CCHC"/>
</dbReference>
<dbReference type="Proteomes" id="UP001209878">
    <property type="component" value="Unassembled WGS sequence"/>
</dbReference>
<evidence type="ECO:0000259" key="16">
    <source>
        <dbReference type="PROSITE" id="PS50158"/>
    </source>
</evidence>
<sequence length="223" mass="25220">MSGGLAPSKSTVYIGNLPFSLTNNDLHKVFEKFGKVVKVTILKDKDSHRSRGVAFVLFLDRDGAQNCVQELDNTQMFGRTLKCKIAKDNGRATEFIKRKYYTDKSRCYECGEFGHLSYNCPHNMLGDREPPPKKKKKKSKAGCDDHKPEEEEDEEDESEGEDPAVDSLAAAIRIQQEKIIEDQCKYQMAPPENLDGAGSSTSTKIKKYKKDSYFSDEEELDET</sequence>
<organism evidence="17 18">
    <name type="scientific">Ridgeia piscesae</name>
    <name type="common">Tubeworm</name>
    <dbReference type="NCBI Taxonomy" id="27915"/>
    <lineage>
        <taxon>Eukaryota</taxon>
        <taxon>Metazoa</taxon>
        <taxon>Spiralia</taxon>
        <taxon>Lophotrochozoa</taxon>
        <taxon>Annelida</taxon>
        <taxon>Polychaeta</taxon>
        <taxon>Sedentaria</taxon>
        <taxon>Canalipalpata</taxon>
        <taxon>Sabellida</taxon>
        <taxon>Siboglinidae</taxon>
        <taxon>Ridgeia</taxon>
    </lineage>
</organism>
<evidence type="ECO:0000256" key="9">
    <source>
        <dbReference type="ARBA" id="ARBA00023187"/>
    </source>
</evidence>
<keyword evidence="7" id="KW-0862">Zinc</keyword>
<evidence type="ECO:0000256" key="2">
    <source>
        <dbReference type="ARBA" id="ARBA00015428"/>
    </source>
</evidence>
<evidence type="ECO:0000256" key="8">
    <source>
        <dbReference type="ARBA" id="ARBA00022884"/>
    </source>
</evidence>
<dbReference type="Gene3D" id="4.10.60.10">
    <property type="entry name" value="Zinc finger, CCHC-type"/>
    <property type="match status" value="1"/>
</dbReference>
<evidence type="ECO:0000256" key="7">
    <source>
        <dbReference type="ARBA" id="ARBA00022833"/>
    </source>
</evidence>
<keyword evidence="18" id="KW-1185">Reference proteome</keyword>
<dbReference type="FunFam" id="4.10.60.10:FF:000009">
    <property type="entry name" value="Zinc finger CCHC-type and RNA-binding motif-containing protein 1"/>
    <property type="match status" value="1"/>
</dbReference>
<dbReference type="PANTHER" id="PTHR46259:SF1">
    <property type="entry name" value="ZINC FINGER CCHC-TYPE AND RNA-BINDING MOTIF-CONTAINING PROTEIN 1"/>
    <property type="match status" value="1"/>
</dbReference>
<dbReference type="InterPro" id="IPR003954">
    <property type="entry name" value="RRM_euk-type"/>
</dbReference>
<dbReference type="GO" id="GO:0005689">
    <property type="term" value="C:U12-type spliceosomal complex"/>
    <property type="evidence" value="ECO:0007669"/>
    <property type="project" value="InterPro"/>
</dbReference>
<keyword evidence="8 13" id="KW-0694">RNA-binding</keyword>
<dbReference type="Pfam" id="PF00076">
    <property type="entry name" value="RRM_1"/>
    <property type="match status" value="1"/>
</dbReference>
<evidence type="ECO:0000256" key="1">
    <source>
        <dbReference type="ARBA" id="ARBA00004123"/>
    </source>
</evidence>
<comment type="caution">
    <text evidence="17">The sequence shown here is derived from an EMBL/GenBank/DDBJ whole genome shotgun (WGS) entry which is preliminary data.</text>
</comment>
<dbReference type="InterPro" id="IPR000504">
    <property type="entry name" value="RRM_dom"/>
</dbReference>
<accession>A0AAD9KRC2</accession>
<dbReference type="PROSITE" id="PS50158">
    <property type="entry name" value="ZF_CCHC"/>
    <property type="match status" value="1"/>
</dbReference>
<evidence type="ECO:0000256" key="6">
    <source>
        <dbReference type="ARBA" id="ARBA00022771"/>
    </source>
</evidence>
<feature type="compositionally biased region" description="Acidic residues" evidence="14">
    <location>
        <begin position="214"/>
        <end position="223"/>
    </location>
</feature>
<dbReference type="PANTHER" id="PTHR46259">
    <property type="entry name" value="ZINC FINGER CCHC-TYPE AND RNA-BINDING MOTIF-CONTAINING PROTEIN 1"/>
    <property type="match status" value="1"/>
</dbReference>
<dbReference type="InterPro" id="IPR036875">
    <property type="entry name" value="Znf_CCHC_sf"/>
</dbReference>
<feature type="region of interest" description="Disordered" evidence="14">
    <location>
        <begin position="122"/>
        <end position="223"/>
    </location>
</feature>
<evidence type="ECO:0000256" key="13">
    <source>
        <dbReference type="PROSITE-ProRule" id="PRU00176"/>
    </source>
</evidence>
<dbReference type="SMART" id="SM00343">
    <property type="entry name" value="ZnF_C2HC"/>
    <property type="match status" value="1"/>
</dbReference>
<dbReference type="InterPro" id="IPR012677">
    <property type="entry name" value="Nucleotide-bd_a/b_plait_sf"/>
</dbReference>
<evidence type="ECO:0000313" key="17">
    <source>
        <dbReference type="EMBL" id="KAK2176091.1"/>
    </source>
</evidence>
<dbReference type="SMART" id="SM00361">
    <property type="entry name" value="RRM_1"/>
    <property type="match status" value="1"/>
</dbReference>
<dbReference type="GO" id="GO:0000398">
    <property type="term" value="P:mRNA splicing, via spliceosome"/>
    <property type="evidence" value="ECO:0007669"/>
    <property type="project" value="InterPro"/>
</dbReference>
<evidence type="ECO:0000256" key="5">
    <source>
        <dbReference type="ARBA" id="ARBA00022728"/>
    </source>
</evidence>
<dbReference type="SUPFAM" id="SSF57756">
    <property type="entry name" value="Retrovirus zinc finger-like domains"/>
    <property type="match status" value="1"/>
</dbReference>
<reference evidence="17" key="1">
    <citation type="journal article" date="2023" name="Mol. Biol. Evol.">
        <title>Third-Generation Sequencing Reveals the Adaptive Role of the Epigenome in Three Deep-Sea Polychaetes.</title>
        <authorList>
            <person name="Perez M."/>
            <person name="Aroh O."/>
            <person name="Sun Y."/>
            <person name="Lan Y."/>
            <person name="Juniper S.K."/>
            <person name="Young C.R."/>
            <person name="Angers B."/>
            <person name="Qian P.Y."/>
        </authorList>
    </citation>
    <scope>NUCLEOTIDE SEQUENCE</scope>
    <source>
        <strain evidence="17">R07B-5</strain>
    </source>
</reference>
<evidence type="ECO:0000256" key="14">
    <source>
        <dbReference type="SAM" id="MobiDB-lite"/>
    </source>
</evidence>
<dbReference type="CDD" id="cd12393">
    <property type="entry name" value="RRM_ZCRB1"/>
    <property type="match status" value="1"/>
</dbReference>
<feature type="domain" description="RRM" evidence="15">
    <location>
        <begin position="10"/>
        <end position="88"/>
    </location>
</feature>
<evidence type="ECO:0000256" key="10">
    <source>
        <dbReference type="ARBA" id="ARBA00023242"/>
    </source>
</evidence>
<keyword evidence="10" id="KW-0539">Nucleus</keyword>
<dbReference type="AlphaFoldDB" id="A0AAD9KRC2"/>
<dbReference type="PROSITE" id="PS50102">
    <property type="entry name" value="RRM"/>
    <property type="match status" value="1"/>
</dbReference>
<evidence type="ECO:0000256" key="3">
    <source>
        <dbReference type="ARBA" id="ARBA00022664"/>
    </source>
</evidence>
<feature type="compositionally biased region" description="Acidic residues" evidence="14">
    <location>
        <begin position="150"/>
        <end position="164"/>
    </location>
</feature>